<dbReference type="PANTHER" id="PTHR30093:SF44">
    <property type="entry name" value="TYPE II SECRETION SYSTEM CORE PROTEIN G"/>
    <property type="match status" value="1"/>
</dbReference>
<evidence type="ECO:0000256" key="5">
    <source>
        <dbReference type="ARBA" id="ARBA00022764"/>
    </source>
</evidence>
<reference evidence="11" key="1">
    <citation type="journal article" date="2019" name="Int. J. Syst. Evol. Microbiol.">
        <title>The Global Catalogue of Microorganisms (GCM) 10K type strain sequencing project: providing services to taxonomists for standard genome sequencing and annotation.</title>
        <authorList>
            <consortium name="The Broad Institute Genomics Platform"/>
            <consortium name="The Broad Institute Genome Sequencing Center for Infectious Disease"/>
            <person name="Wu L."/>
            <person name="Ma J."/>
        </authorList>
    </citation>
    <scope>NUCLEOTIDE SEQUENCE [LARGE SCALE GENOMIC DNA]</scope>
    <source>
        <strain evidence="11">CCUG 55995</strain>
    </source>
</reference>
<evidence type="ECO:0000313" key="10">
    <source>
        <dbReference type="EMBL" id="MFC4637171.1"/>
    </source>
</evidence>
<organism evidence="10 11">
    <name type="scientific">Deinococcus hohokamensis</name>
    <dbReference type="NCBI Taxonomy" id="309883"/>
    <lineage>
        <taxon>Bacteria</taxon>
        <taxon>Thermotogati</taxon>
        <taxon>Deinococcota</taxon>
        <taxon>Deinococci</taxon>
        <taxon>Deinococcales</taxon>
        <taxon>Deinococcaceae</taxon>
        <taxon>Deinococcus</taxon>
    </lineage>
</organism>
<dbReference type="NCBIfam" id="TIGR02532">
    <property type="entry name" value="IV_pilin_GFxxxE"/>
    <property type="match status" value="1"/>
</dbReference>
<dbReference type="EMBL" id="JBHSEI010000001">
    <property type="protein sequence ID" value="MFC4637171.1"/>
    <property type="molecule type" value="Genomic_DNA"/>
</dbReference>
<evidence type="ECO:0000256" key="4">
    <source>
        <dbReference type="ARBA" id="ARBA00022692"/>
    </source>
</evidence>
<comment type="caution">
    <text evidence="10">The sequence shown here is derived from an EMBL/GenBank/DDBJ whole genome shotgun (WGS) entry which is preliminary data.</text>
</comment>
<evidence type="ECO:0000256" key="8">
    <source>
        <dbReference type="ARBA" id="ARBA00023237"/>
    </source>
</evidence>
<dbReference type="Proteomes" id="UP001595952">
    <property type="component" value="Unassembled WGS sequence"/>
</dbReference>
<dbReference type="SUPFAM" id="SSF54523">
    <property type="entry name" value="Pili subunits"/>
    <property type="match status" value="1"/>
</dbReference>
<sequence length="146" mass="15161">MYSQTQGFTLIELMIVVAIIGILAAVLIPNLLGARKRAYDTAAVACARSLATAQGIALQDDSKYKQIGNGANQINRTTDGVNQSCWQPDVYVADRSVTSGLVTTYTIDVWHAKGSRVITITPAALGSGVVGATAFSNTGAGGVAFP</sequence>
<evidence type="ECO:0000256" key="3">
    <source>
        <dbReference type="ARBA" id="ARBA00022481"/>
    </source>
</evidence>
<evidence type="ECO:0000256" key="2">
    <source>
        <dbReference type="ARBA" id="ARBA00004418"/>
    </source>
</evidence>
<dbReference type="InterPro" id="IPR012902">
    <property type="entry name" value="N_methyl_site"/>
</dbReference>
<dbReference type="Gene3D" id="3.30.700.10">
    <property type="entry name" value="Glycoprotein, Type 4 Pilin"/>
    <property type="match status" value="1"/>
</dbReference>
<feature type="transmembrane region" description="Helical" evidence="9">
    <location>
        <begin position="6"/>
        <end position="28"/>
    </location>
</feature>
<keyword evidence="6 9" id="KW-1133">Transmembrane helix</keyword>
<proteinExistence type="predicted"/>
<keyword evidence="7 9" id="KW-0472">Membrane</keyword>
<dbReference type="RefSeq" id="WP_380060204.1">
    <property type="nucleotide sequence ID" value="NZ_JBHSEI010000001.1"/>
</dbReference>
<keyword evidence="4 9" id="KW-0812">Transmembrane</keyword>
<dbReference type="Pfam" id="PF07963">
    <property type="entry name" value="N_methyl"/>
    <property type="match status" value="1"/>
</dbReference>
<keyword evidence="11" id="KW-1185">Reference proteome</keyword>
<evidence type="ECO:0000256" key="9">
    <source>
        <dbReference type="SAM" id="Phobius"/>
    </source>
</evidence>
<name>A0ABV9I5T9_9DEIO</name>
<keyword evidence="3" id="KW-0488">Methylation</keyword>
<comment type="subcellular location">
    <subcellularLocation>
        <location evidence="1">Cell outer membrane</location>
        <topology evidence="1">Single-pass membrane protein</topology>
    </subcellularLocation>
    <subcellularLocation>
        <location evidence="2">Periplasm</location>
    </subcellularLocation>
</comment>
<evidence type="ECO:0000256" key="6">
    <source>
        <dbReference type="ARBA" id="ARBA00022989"/>
    </source>
</evidence>
<dbReference type="InterPro" id="IPR045584">
    <property type="entry name" value="Pilin-like"/>
</dbReference>
<keyword evidence="8" id="KW-0998">Cell outer membrane</keyword>
<protein>
    <submittedName>
        <fullName evidence="10">Prepilin-type N-terminal cleavage/methylation domain-containing protein</fullName>
    </submittedName>
</protein>
<dbReference type="PANTHER" id="PTHR30093">
    <property type="entry name" value="GENERAL SECRETION PATHWAY PROTEIN G"/>
    <property type="match status" value="1"/>
</dbReference>
<keyword evidence="5" id="KW-0574">Periplasm</keyword>
<dbReference type="PROSITE" id="PS00409">
    <property type="entry name" value="PROKAR_NTER_METHYL"/>
    <property type="match status" value="1"/>
</dbReference>
<evidence type="ECO:0000313" key="11">
    <source>
        <dbReference type="Proteomes" id="UP001595952"/>
    </source>
</evidence>
<evidence type="ECO:0000256" key="1">
    <source>
        <dbReference type="ARBA" id="ARBA00004203"/>
    </source>
</evidence>
<accession>A0ABV9I5T9</accession>
<evidence type="ECO:0000256" key="7">
    <source>
        <dbReference type="ARBA" id="ARBA00023136"/>
    </source>
</evidence>
<gene>
    <name evidence="10" type="ORF">ACFO0D_02335</name>
</gene>